<comment type="caution">
    <text evidence="4">The sequence shown here is derived from an EMBL/GenBank/DDBJ whole genome shotgun (WGS) entry which is preliminary data.</text>
</comment>
<evidence type="ECO:0000256" key="2">
    <source>
        <dbReference type="ARBA" id="ARBA00022827"/>
    </source>
</evidence>
<proteinExistence type="predicted"/>
<name>A0ABT0ZJS6_9ACTN</name>
<dbReference type="InterPro" id="IPR036188">
    <property type="entry name" value="FAD/NAD-bd_sf"/>
</dbReference>
<dbReference type="Proteomes" id="UP001523219">
    <property type="component" value="Unassembled WGS sequence"/>
</dbReference>
<dbReference type="SUPFAM" id="SSF51905">
    <property type="entry name" value="FAD/NAD(P)-binding domain"/>
    <property type="match status" value="2"/>
</dbReference>
<protein>
    <submittedName>
        <fullName evidence="4">NAD(P)-binding domain-containing protein</fullName>
    </submittedName>
</protein>
<evidence type="ECO:0000256" key="1">
    <source>
        <dbReference type="ARBA" id="ARBA00022630"/>
    </source>
</evidence>
<keyword evidence="1" id="KW-0285">Flavoprotein</keyword>
<dbReference type="InterPro" id="IPR050346">
    <property type="entry name" value="FMO-like"/>
</dbReference>
<accession>A0ABT0ZJS6</accession>
<gene>
    <name evidence="4" type="ORF">NGF19_23865</name>
</gene>
<keyword evidence="5" id="KW-1185">Reference proteome</keyword>
<keyword evidence="2" id="KW-0274">FAD</keyword>
<keyword evidence="3" id="KW-0560">Oxidoreductase</keyword>
<evidence type="ECO:0000256" key="3">
    <source>
        <dbReference type="ARBA" id="ARBA00023002"/>
    </source>
</evidence>
<sequence>MATNKSCAVIGSGLFGIQAVREFTRRGNTVDWYSSDPEPGGIWQPMPWGKTRESTELVNPGWCIAPEFRGKPTVTVQEFRALLKSWSDERTDLQRRRFLTRVDSVVEYESHVCVTTPDSETPYAFVVVATGHYGAPRIPDEWAGDNCCHASSLQDLSRIQPHQSVLVIGGGQSGVEICEEIIEDRPDIRLSWCTGRTVKLITRHSPLAMLGTCVRYSTRGEAPRGFVITKSPSTVVAHCTIVPTRALHVDGGRVEFSDGSVQKFDHIIAATGYAAPVGLDFPAPNPARTKGMRLSPRSRIASLNHDGDGCGGASMRCARKQAVAAARLFADRGDPKKSPA</sequence>
<dbReference type="EMBL" id="JAMWMR010000025">
    <property type="protein sequence ID" value="MCN9243780.1"/>
    <property type="molecule type" value="Genomic_DNA"/>
</dbReference>
<dbReference type="Gene3D" id="3.50.50.60">
    <property type="entry name" value="FAD/NAD(P)-binding domain"/>
    <property type="match status" value="1"/>
</dbReference>
<dbReference type="PANTHER" id="PTHR23023">
    <property type="entry name" value="DIMETHYLANILINE MONOOXYGENASE"/>
    <property type="match status" value="1"/>
</dbReference>
<evidence type="ECO:0000313" key="5">
    <source>
        <dbReference type="Proteomes" id="UP001523219"/>
    </source>
</evidence>
<evidence type="ECO:0000313" key="4">
    <source>
        <dbReference type="EMBL" id="MCN9243780.1"/>
    </source>
</evidence>
<organism evidence="4 5">
    <name type="scientific">Streptomyces macrolidinus</name>
    <dbReference type="NCBI Taxonomy" id="2952607"/>
    <lineage>
        <taxon>Bacteria</taxon>
        <taxon>Bacillati</taxon>
        <taxon>Actinomycetota</taxon>
        <taxon>Actinomycetes</taxon>
        <taxon>Kitasatosporales</taxon>
        <taxon>Streptomycetaceae</taxon>
        <taxon>Streptomyces</taxon>
    </lineage>
</organism>
<dbReference type="RefSeq" id="WP_252427331.1">
    <property type="nucleotide sequence ID" value="NZ_JAMWMR010000025.1"/>
</dbReference>
<dbReference type="Pfam" id="PF13738">
    <property type="entry name" value="Pyr_redox_3"/>
    <property type="match status" value="1"/>
</dbReference>
<reference evidence="4 5" key="1">
    <citation type="submission" date="2022-05" db="EMBL/GenBank/DDBJ databases">
        <title>Streptomyces sp. nov. RY43-2 isolated from soil of a peat swamp forest.</title>
        <authorList>
            <person name="Kanchanasin P."/>
            <person name="Tanasupawat S."/>
            <person name="Phongsopitanun W."/>
        </authorList>
    </citation>
    <scope>NUCLEOTIDE SEQUENCE [LARGE SCALE GENOMIC DNA]</scope>
    <source>
        <strain evidence="4 5">RY43-2</strain>
    </source>
</reference>
<dbReference type="PRINTS" id="PR00419">
    <property type="entry name" value="ADXRDTASE"/>
</dbReference>